<evidence type="ECO:0000313" key="1">
    <source>
        <dbReference type="EMBL" id="OGM05258.1"/>
    </source>
</evidence>
<dbReference type="PANTHER" id="PTHR37953">
    <property type="entry name" value="UPF0127 PROTEIN MJ1496"/>
    <property type="match status" value="1"/>
</dbReference>
<dbReference type="Proteomes" id="UP000178812">
    <property type="component" value="Unassembled WGS sequence"/>
</dbReference>
<protein>
    <recommendedName>
        <fullName evidence="3">DUF192 domain-containing protein</fullName>
    </recommendedName>
</protein>
<name>A0A1F7WSV6_9BACT</name>
<dbReference type="AlphaFoldDB" id="A0A1F7WSV6"/>
<comment type="caution">
    <text evidence="1">The sequence shown here is derived from an EMBL/GenBank/DDBJ whole genome shotgun (WGS) entry which is preliminary data.</text>
</comment>
<evidence type="ECO:0000313" key="2">
    <source>
        <dbReference type="Proteomes" id="UP000178812"/>
    </source>
</evidence>
<dbReference type="PANTHER" id="PTHR37953:SF1">
    <property type="entry name" value="UPF0127 PROTEIN MJ1496"/>
    <property type="match status" value="1"/>
</dbReference>
<dbReference type="InterPro" id="IPR003795">
    <property type="entry name" value="DUF192"/>
</dbReference>
<organism evidence="1 2">
    <name type="scientific">Candidatus Woesebacteria bacterium GWB1_43_5</name>
    <dbReference type="NCBI Taxonomy" id="1802474"/>
    <lineage>
        <taxon>Bacteria</taxon>
        <taxon>Candidatus Woeseibacteriota</taxon>
    </lineage>
</organism>
<dbReference type="Gene3D" id="2.60.120.1140">
    <property type="entry name" value="Protein of unknown function DUF192"/>
    <property type="match status" value="1"/>
</dbReference>
<dbReference type="EMBL" id="MGFM01000042">
    <property type="protein sequence ID" value="OGM05258.1"/>
    <property type="molecule type" value="Genomic_DNA"/>
</dbReference>
<evidence type="ECO:0008006" key="3">
    <source>
        <dbReference type="Google" id="ProtNLM"/>
    </source>
</evidence>
<reference evidence="1 2" key="1">
    <citation type="journal article" date="2016" name="Nat. Commun.">
        <title>Thousands of microbial genomes shed light on interconnected biogeochemical processes in an aquifer system.</title>
        <authorList>
            <person name="Anantharaman K."/>
            <person name="Brown C.T."/>
            <person name="Hug L.A."/>
            <person name="Sharon I."/>
            <person name="Castelle C.J."/>
            <person name="Probst A.J."/>
            <person name="Thomas B.C."/>
            <person name="Singh A."/>
            <person name="Wilkins M.J."/>
            <person name="Karaoz U."/>
            <person name="Brodie E.L."/>
            <person name="Williams K.H."/>
            <person name="Hubbard S.S."/>
            <person name="Banfield J.F."/>
        </authorList>
    </citation>
    <scope>NUCLEOTIDE SEQUENCE [LARGE SCALE GENOMIC DNA]</scope>
</reference>
<dbReference type="Pfam" id="PF02643">
    <property type="entry name" value="DUF192"/>
    <property type="match status" value="1"/>
</dbReference>
<sequence>MKKFFLMILAVALFIVAVGYFTGPAGRNGQKTPLEELINKTKVKTYIVRVGNLEIKVEVADTNEKRSLGLSNRETLDAAEGMFFVFSGKSQNSFWMKDMRLPIDIIWIDEGKIVGIDQNVQPQPGVADAQLKLYYPPVPVSEVLEVNAGFSDANGLNVGDSVELAFTPPALP</sequence>
<accession>A0A1F7WSV6</accession>
<proteinExistence type="predicted"/>
<dbReference type="InterPro" id="IPR038695">
    <property type="entry name" value="Saro_0823-like_sf"/>
</dbReference>
<gene>
    <name evidence="1" type="ORF">A2125_01355</name>
</gene>